<dbReference type="EMBL" id="JANPWB010000010">
    <property type="protein sequence ID" value="KAJ1145037.1"/>
    <property type="molecule type" value="Genomic_DNA"/>
</dbReference>
<sequence length="86" mass="9331">MPAGNCRRAGPSAPLSACENKMNGCRGAADAARQRTPAPWGRQLKQWRAAALALLIRPRAYTCPAAAHQKAYKPCLPPHLPEFPKK</sequence>
<gene>
    <name evidence="1" type="ORF">NDU88_011329</name>
</gene>
<organism evidence="1 2">
    <name type="scientific">Pleurodeles waltl</name>
    <name type="common">Iberian ribbed newt</name>
    <dbReference type="NCBI Taxonomy" id="8319"/>
    <lineage>
        <taxon>Eukaryota</taxon>
        <taxon>Metazoa</taxon>
        <taxon>Chordata</taxon>
        <taxon>Craniata</taxon>
        <taxon>Vertebrata</taxon>
        <taxon>Euteleostomi</taxon>
        <taxon>Amphibia</taxon>
        <taxon>Batrachia</taxon>
        <taxon>Caudata</taxon>
        <taxon>Salamandroidea</taxon>
        <taxon>Salamandridae</taxon>
        <taxon>Pleurodelinae</taxon>
        <taxon>Pleurodeles</taxon>
    </lineage>
</organism>
<keyword evidence="2" id="KW-1185">Reference proteome</keyword>
<evidence type="ECO:0000313" key="1">
    <source>
        <dbReference type="EMBL" id="KAJ1145037.1"/>
    </source>
</evidence>
<accession>A0AAV7R028</accession>
<proteinExistence type="predicted"/>
<comment type="caution">
    <text evidence="1">The sequence shown here is derived from an EMBL/GenBank/DDBJ whole genome shotgun (WGS) entry which is preliminary data.</text>
</comment>
<dbReference type="AlphaFoldDB" id="A0AAV7R028"/>
<dbReference type="Proteomes" id="UP001066276">
    <property type="component" value="Chromosome 6"/>
</dbReference>
<name>A0AAV7R028_PLEWA</name>
<reference evidence="1" key="1">
    <citation type="journal article" date="2022" name="bioRxiv">
        <title>Sequencing and chromosome-scale assembly of the giantPleurodeles waltlgenome.</title>
        <authorList>
            <person name="Brown T."/>
            <person name="Elewa A."/>
            <person name="Iarovenko S."/>
            <person name="Subramanian E."/>
            <person name="Araus A.J."/>
            <person name="Petzold A."/>
            <person name="Susuki M."/>
            <person name="Suzuki K.-i.T."/>
            <person name="Hayashi T."/>
            <person name="Toyoda A."/>
            <person name="Oliveira C."/>
            <person name="Osipova E."/>
            <person name="Leigh N.D."/>
            <person name="Simon A."/>
            <person name="Yun M.H."/>
        </authorList>
    </citation>
    <scope>NUCLEOTIDE SEQUENCE</scope>
    <source>
        <strain evidence="1">20211129_DDA</strain>
        <tissue evidence="1">Liver</tissue>
    </source>
</reference>
<evidence type="ECO:0000313" key="2">
    <source>
        <dbReference type="Proteomes" id="UP001066276"/>
    </source>
</evidence>
<protein>
    <submittedName>
        <fullName evidence="1">Uncharacterized protein</fullName>
    </submittedName>
</protein>